<sequence length="41" mass="4410">MAAARNTAINIIRLRGGTDIAATHRDFRYRPADVLDALAAA</sequence>
<name>A0A317QSR6_9ACTN</name>
<evidence type="ECO:0000313" key="2">
    <source>
        <dbReference type="Proteomes" id="UP000246661"/>
    </source>
</evidence>
<gene>
    <name evidence="1" type="ORF">JD79_04383</name>
</gene>
<reference evidence="2" key="1">
    <citation type="submission" date="2018-05" db="EMBL/GenBank/DDBJ databases">
        <authorList>
            <person name="Klenk H.-P."/>
            <person name="Huntemann M."/>
            <person name="Clum A."/>
            <person name="Pillay M."/>
            <person name="Palaniappan K."/>
            <person name="Varghese N."/>
            <person name="Mikhailova N."/>
            <person name="Stamatis D."/>
            <person name="Reddy T."/>
            <person name="Daum C."/>
            <person name="Shapiro N."/>
            <person name="Ivanova N."/>
            <person name="Kyrpides N."/>
            <person name="Woyke T."/>
        </authorList>
    </citation>
    <scope>NUCLEOTIDE SEQUENCE [LARGE SCALE GENOMIC DNA]</scope>
    <source>
        <strain evidence="2">DSM 45417</strain>
    </source>
</reference>
<protein>
    <submittedName>
        <fullName evidence="1">Uncharacterized protein</fullName>
    </submittedName>
</protein>
<evidence type="ECO:0000313" key="1">
    <source>
        <dbReference type="EMBL" id="PWW25185.1"/>
    </source>
</evidence>
<dbReference type="Proteomes" id="UP000246661">
    <property type="component" value="Unassembled WGS sequence"/>
</dbReference>
<organism evidence="1 2">
    <name type="scientific">Geodermatophilus normandii</name>
    <dbReference type="NCBI Taxonomy" id="1137989"/>
    <lineage>
        <taxon>Bacteria</taxon>
        <taxon>Bacillati</taxon>
        <taxon>Actinomycetota</taxon>
        <taxon>Actinomycetes</taxon>
        <taxon>Geodermatophilales</taxon>
        <taxon>Geodermatophilaceae</taxon>
        <taxon>Geodermatophilus</taxon>
    </lineage>
</organism>
<accession>A0A317QSR6</accession>
<dbReference type="AlphaFoldDB" id="A0A317QSR6"/>
<dbReference type="EMBL" id="QGTX01000001">
    <property type="protein sequence ID" value="PWW25185.1"/>
    <property type="molecule type" value="Genomic_DNA"/>
</dbReference>
<proteinExistence type="predicted"/>
<comment type="caution">
    <text evidence="1">The sequence shown here is derived from an EMBL/GenBank/DDBJ whole genome shotgun (WGS) entry which is preliminary data.</text>
</comment>
<keyword evidence="2" id="KW-1185">Reference proteome</keyword>